<evidence type="ECO:0000256" key="3">
    <source>
        <dbReference type="ARBA" id="ARBA00022989"/>
    </source>
</evidence>
<dbReference type="InterPro" id="IPR036259">
    <property type="entry name" value="MFS_trans_sf"/>
</dbReference>
<dbReference type="AlphaFoldDB" id="A0A2A4JTK5"/>
<evidence type="ECO:0000256" key="2">
    <source>
        <dbReference type="ARBA" id="ARBA00022692"/>
    </source>
</evidence>
<dbReference type="GO" id="GO:0022857">
    <property type="term" value="F:transmembrane transporter activity"/>
    <property type="evidence" value="ECO:0007669"/>
    <property type="project" value="InterPro"/>
</dbReference>
<keyword evidence="3" id="KW-1133">Transmembrane helix</keyword>
<dbReference type="GO" id="GO:0016020">
    <property type="term" value="C:membrane"/>
    <property type="evidence" value="ECO:0007669"/>
    <property type="project" value="UniProtKB-SubCell"/>
</dbReference>
<evidence type="ECO:0000313" key="6">
    <source>
        <dbReference type="EMBL" id="PCG75341.1"/>
    </source>
</evidence>
<evidence type="ECO:0008006" key="7">
    <source>
        <dbReference type="Google" id="ProtNLM"/>
    </source>
</evidence>
<protein>
    <recommendedName>
        <fullName evidence="7">Major facilitator superfamily (MFS) profile domain-containing protein</fullName>
    </recommendedName>
</protein>
<dbReference type="SUPFAM" id="SSF103473">
    <property type="entry name" value="MFS general substrate transporter"/>
    <property type="match status" value="1"/>
</dbReference>
<dbReference type="InterPro" id="IPR050549">
    <property type="entry name" value="MFS_Trehalose_Transporter"/>
</dbReference>
<dbReference type="PROSITE" id="PS00217">
    <property type="entry name" value="SUGAR_TRANSPORT_2"/>
    <property type="match status" value="1"/>
</dbReference>
<dbReference type="Gene3D" id="1.20.1250.20">
    <property type="entry name" value="MFS general substrate transporter like domains"/>
    <property type="match status" value="1"/>
</dbReference>
<comment type="subcellular location">
    <subcellularLocation>
        <location evidence="1">Membrane</location>
        <topology evidence="1">Multi-pass membrane protein</topology>
    </subcellularLocation>
</comment>
<dbReference type="PANTHER" id="PTHR48021:SF1">
    <property type="entry name" value="GH07001P-RELATED"/>
    <property type="match status" value="1"/>
</dbReference>
<evidence type="ECO:0000256" key="1">
    <source>
        <dbReference type="ARBA" id="ARBA00004141"/>
    </source>
</evidence>
<feature type="compositionally biased region" description="Basic and acidic residues" evidence="5">
    <location>
        <begin position="261"/>
        <end position="321"/>
    </location>
</feature>
<comment type="caution">
    <text evidence="6">The sequence shown here is derived from an EMBL/GenBank/DDBJ whole genome shotgun (WGS) entry which is preliminary data.</text>
</comment>
<dbReference type="STRING" id="7102.A0A2A4JTK5"/>
<dbReference type="Pfam" id="PF00083">
    <property type="entry name" value="Sugar_tr"/>
    <property type="match status" value="1"/>
</dbReference>
<accession>A0A2A4JTK5</accession>
<evidence type="ECO:0000256" key="5">
    <source>
        <dbReference type="SAM" id="MobiDB-lite"/>
    </source>
</evidence>
<evidence type="ECO:0000256" key="4">
    <source>
        <dbReference type="ARBA" id="ARBA00023136"/>
    </source>
</evidence>
<organism evidence="6">
    <name type="scientific">Heliothis virescens</name>
    <name type="common">Tobacco budworm moth</name>
    <dbReference type="NCBI Taxonomy" id="7102"/>
    <lineage>
        <taxon>Eukaryota</taxon>
        <taxon>Metazoa</taxon>
        <taxon>Ecdysozoa</taxon>
        <taxon>Arthropoda</taxon>
        <taxon>Hexapoda</taxon>
        <taxon>Insecta</taxon>
        <taxon>Pterygota</taxon>
        <taxon>Neoptera</taxon>
        <taxon>Endopterygota</taxon>
        <taxon>Lepidoptera</taxon>
        <taxon>Glossata</taxon>
        <taxon>Ditrysia</taxon>
        <taxon>Noctuoidea</taxon>
        <taxon>Noctuidae</taxon>
        <taxon>Heliothinae</taxon>
        <taxon>Heliothis</taxon>
    </lineage>
</organism>
<dbReference type="PANTHER" id="PTHR48021">
    <property type="match status" value="1"/>
</dbReference>
<name>A0A2A4JTK5_HELVI</name>
<dbReference type="EMBL" id="NWSH01000610">
    <property type="protein sequence ID" value="PCG75341.1"/>
    <property type="molecule type" value="Genomic_DNA"/>
</dbReference>
<sequence length="378" mass="42976">MAQVAIGLGFGLTAVQVPQMSAANSSIPITRSEASWIGRAITGFGCGMAMGPPRIFSTEISLPNMRGVIGAFPTLGVSIGISTQAFLGQFYKWQTLCFICCVFTLVNFFLNNLLPETPYYVLKTKCPEDARQCLQKFRAKDYDLDKEMNQLKEFKEYNDIRTVFLYFFLPETKELTLQEIEEYYNELRPTLVSQRRLITFLPGTFESKGHLGKSTENVTETSAAKPKGTTLHSSKLKINEAIKIEDDSYLKKYARAMELQRSRESVKSKMSLKSKESLKSRESLRNTDFDKSMESIRNDSPDRSAESLVGREPKTESKDFIIMRPIIKQKEKDKVLKEIKREDSTATMRSNESKKTEAKKKRKKGDHGDKNQPNTSKK</sequence>
<gene>
    <name evidence="6" type="ORF">B5V51_11893</name>
</gene>
<feature type="region of interest" description="Disordered" evidence="5">
    <location>
        <begin position="261"/>
        <end position="378"/>
    </location>
</feature>
<feature type="region of interest" description="Disordered" evidence="5">
    <location>
        <begin position="211"/>
        <end position="230"/>
    </location>
</feature>
<keyword evidence="4" id="KW-0472">Membrane</keyword>
<feature type="compositionally biased region" description="Basic and acidic residues" evidence="5">
    <location>
        <begin position="328"/>
        <end position="344"/>
    </location>
</feature>
<dbReference type="InterPro" id="IPR005829">
    <property type="entry name" value="Sugar_transporter_CS"/>
</dbReference>
<proteinExistence type="predicted"/>
<keyword evidence="2" id="KW-0812">Transmembrane</keyword>
<dbReference type="InterPro" id="IPR005828">
    <property type="entry name" value="MFS_sugar_transport-like"/>
</dbReference>
<reference evidence="6" key="1">
    <citation type="submission" date="2017-09" db="EMBL/GenBank/DDBJ databases">
        <title>Contemporary evolution of a Lepidopteran species, Heliothis virescens, in response to modern agricultural practices.</title>
        <authorList>
            <person name="Fritz M.L."/>
            <person name="Deyonke A.M."/>
            <person name="Papanicolaou A."/>
            <person name="Micinski S."/>
            <person name="Westbrook J."/>
            <person name="Gould F."/>
        </authorList>
    </citation>
    <scope>NUCLEOTIDE SEQUENCE [LARGE SCALE GENOMIC DNA]</scope>
    <source>
        <strain evidence="6">HvINT-</strain>
        <tissue evidence="6">Whole body</tissue>
    </source>
</reference>